<keyword evidence="4" id="KW-1185">Reference proteome</keyword>
<keyword evidence="2" id="KW-0812">Transmembrane</keyword>
<dbReference type="EMBL" id="BLLF01001041">
    <property type="protein sequence ID" value="GFH16722.1"/>
    <property type="molecule type" value="Genomic_DNA"/>
</dbReference>
<comment type="caution">
    <text evidence="3">The sequence shown here is derived from an EMBL/GenBank/DDBJ whole genome shotgun (WGS) entry which is preliminary data.</text>
</comment>
<feature type="region of interest" description="Disordered" evidence="1">
    <location>
        <begin position="668"/>
        <end position="701"/>
    </location>
</feature>
<evidence type="ECO:0000313" key="3">
    <source>
        <dbReference type="EMBL" id="GFH16722.1"/>
    </source>
</evidence>
<feature type="compositionally biased region" description="Low complexity" evidence="1">
    <location>
        <begin position="257"/>
        <end position="267"/>
    </location>
</feature>
<keyword evidence="2" id="KW-1133">Transmembrane helix</keyword>
<evidence type="ECO:0000313" key="4">
    <source>
        <dbReference type="Proteomes" id="UP000485058"/>
    </source>
</evidence>
<proteinExistence type="predicted"/>
<gene>
    <name evidence="3" type="ORF">HaLaN_13201</name>
</gene>
<feature type="region of interest" description="Disordered" evidence="1">
    <location>
        <begin position="333"/>
        <end position="364"/>
    </location>
</feature>
<feature type="compositionally biased region" description="Basic and acidic residues" evidence="1">
    <location>
        <begin position="686"/>
        <end position="696"/>
    </location>
</feature>
<sequence length="738" mass="76514">MHPVLLTVASQMPQQESQGHGGCMSLSGLTVTRTQAQPGPGTSCRQACRHALHVPCSCEDDLQGYHMPADKRKEILELGLPDDGYDYLQHLQALPGSTVKASAQACGAPAQLPSPLTSLGCVWNARWRARCQWGVWLLLLRLLVVDFFKLLLLSLPYSQRATAVSHFSCPACACMFWAPIAGNTCLDVCCWACAWPQNPVAGMLLVPAGLEHRTCSHTSCHLNDVLVAVMAVLVVEVAVVGLMVVLVMVVAVMVTPSGPSSSRSVPVTAATSRGPGHGTQHAPQHPAPSCSSAQTHLNAPEPTTLLTAVRLEAPSWQPPLPDVRLLDARQLLLQPGHPGQPGPSRQVATARAGQGAGQQAGPKAANDHSAAAVLNSAANLLVCMLRAGSSIWCPFCSLFPHAVRSRTLGEVAAAGDSEGSEGSDLGDWFDSFVAVASQPPAPGATASQHDPAAAKAGGPGGCWARVGLWDGGRKGQSGWRAFWADACWAEAGAAAAVGYSTDGLGQGYGSCWALVGGVVSSGRSGSDSGSTASQQSGRASSIQGSLQPLALGEPLAVSESLGLVGRLRRVWYVGGVLSPWCTRLLVWAGQQDGKSGARKPGCTFGGQQAGGLCAQGLGRVGQQAGGLCAQGLGKVGQHAGGLSAARLQAAWLWAAAVHMWVSIGGGSKGAQGGKAGWPVLAGSGQPRDREEIEGKERRPRMHQRGAWLDTWRLMQTVRAQGEGAVNVQVAAPTVASVF</sequence>
<evidence type="ECO:0000256" key="2">
    <source>
        <dbReference type="SAM" id="Phobius"/>
    </source>
</evidence>
<feature type="transmembrane region" description="Helical" evidence="2">
    <location>
        <begin position="225"/>
        <end position="254"/>
    </location>
</feature>
<protein>
    <submittedName>
        <fullName evidence="3">Uncharacterized protein</fullName>
    </submittedName>
</protein>
<dbReference type="AlphaFoldDB" id="A0A699ZLR8"/>
<accession>A0A699ZLR8</accession>
<reference evidence="3 4" key="1">
    <citation type="submission" date="2020-02" db="EMBL/GenBank/DDBJ databases">
        <title>Draft genome sequence of Haematococcus lacustris strain NIES-144.</title>
        <authorList>
            <person name="Morimoto D."/>
            <person name="Nakagawa S."/>
            <person name="Yoshida T."/>
            <person name="Sawayama S."/>
        </authorList>
    </citation>
    <scope>NUCLEOTIDE SEQUENCE [LARGE SCALE GENOMIC DNA]</scope>
    <source>
        <strain evidence="3 4">NIES-144</strain>
    </source>
</reference>
<feature type="region of interest" description="Disordered" evidence="1">
    <location>
        <begin position="439"/>
        <end position="458"/>
    </location>
</feature>
<dbReference type="Proteomes" id="UP000485058">
    <property type="component" value="Unassembled WGS sequence"/>
</dbReference>
<evidence type="ECO:0000256" key="1">
    <source>
        <dbReference type="SAM" id="MobiDB-lite"/>
    </source>
</evidence>
<organism evidence="3 4">
    <name type="scientific">Haematococcus lacustris</name>
    <name type="common">Green alga</name>
    <name type="synonym">Haematococcus pluvialis</name>
    <dbReference type="NCBI Taxonomy" id="44745"/>
    <lineage>
        <taxon>Eukaryota</taxon>
        <taxon>Viridiplantae</taxon>
        <taxon>Chlorophyta</taxon>
        <taxon>core chlorophytes</taxon>
        <taxon>Chlorophyceae</taxon>
        <taxon>CS clade</taxon>
        <taxon>Chlamydomonadales</taxon>
        <taxon>Haematococcaceae</taxon>
        <taxon>Haematococcus</taxon>
    </lineage>
</organism>
<keyword evidence="2" id="KW-0472">Membrane</keyword>
<name>A0A699ZLR8_HAELA</name>
<feature type="transmembrane region" description="Helical" evidence="2">
    <location>
        <begin position="133"/>
        <end position="152"/>
    </location>
</feature>
<feature type="region of interest" description="Disordered" evidence="1">
    <location>
        <begin position="257"/>
        <end position="297"/>
    </location>
</feature>